<dbReference type="NCBIfam" id="TIGR00652">
    <property type="entry name" value="DapF"/>
    <property type="match status" value="1"/>
</dbReference>
<feature type="active site" evidence="9">
    <location>
        <position position="82"/>
    </location>
</feature>
<dbReference type="PROSITE" id="PS01326">
    <property type="entry name" value="DAP_EPIMERASE"/>
    <property type="match status" value="1"/>
</dbReference>
<gene>
    <name evidence="8 10" type="primary">dapF</name>
    <name evidence="10" type="ORF">brsh051_26270</name>
</gene>
<dbReference type="PANTHER" id="PTHR31689">
    <property type="entry name" value="DIAMINOPIMELATE EPIMERASE, CHLOROPLASTIC"/>
    <property type="match status" value="1"/>
</dbReference>
<comment type="subcellular location">
    <subcellularLocation>
        <location evidence="8">Cytoplasm</location>
    </subcellularLocation>
</comment>
<dbReference type="InterPro" id="IPR018510">
    <property type="entry name" value="DAP_epimerase_AS"/>
</dbReference>
<keyword evidence="4 8" id="KW-0028">Amino-acid biosynthesis</keyword>
<dbReference type="EC" id="5.1.1.7" evidence="3 8"/>
<feature type="active site" description="Proton acceptor" evidence="8">
    <location>
        <position position="216"/>
    </location>
</feature>
<feature type="binding site" evidence="8">
    <location>
        <position position="189"/>
    </location>
    <ligand>
        <name>substrate</name>
    </ligand>
</feature>
<evidence type="ECO:0000256" key="6">
    <source>
        <dbReference type="ARBA" id="ARBA00023235"/>
    </source>
</evidence>
<comment type="catalytic activity">
    <reaction evidence="7 8">
        <text>(2S,6S)-2,6-diaminopimelate = meso-2,6-diaminopimelate</text>
        <dbReference type="Rhea" id="RHEA:15393"/>
        <dbReference type="ChEBI" id="CHEBI:57609"/>
        <dbReference type="ChEBI" id="CHEBI:57791"/>
        <dbReference type="EC" id="5.1.1.7"/>
    </reaction>
</comment>
<dbReference type="SUPFAM" id="SSF54506">
    <property type="entry name" value="Diaminopimelate epimerase-like"/>
    <property type="match status" value="2"/>
</dbReference>
<evidence type="ECO:0000256" key="3">
    <source>
        <dbReference type="ARBA" id="ARBA00013080"/>
    </source>
</evidence>
<comment type="function">
    <text evidence="8">Catalyzes the stereoinversion of LL-2,6-diaminopimelate (L,L-DAP) to meso-diaminopimelate (meso-DAP), a precursor of L-lysine and an essential component of the bacterial peptidoglycan.</text>
</comment>
<protein>
    <recommendedName>
        <fullName evidence="3 8">Diaminopimelate epimerase</fullName>
        <shortName evidence="8">DAP epimerase</shortName>
        <ecNumber evidence="3 8">5.1.1.7</ecNumber>
    </recommendedName>
    <alternativeName>
        <fullName evidence="8">PLP-independent amino acid racemase</fullName>
    </alternativeName>
</protein>
<evidence type="ECO:0000256" key="1">
    <source>
        <dbReference type="ARBA" id="ARBA00005196"/>
    </source>
</evidence>
<comment type="subunit">
    <text evidence="8">Homodimer.</text>
</comment>
<dbReference type="KEGG" id="broo:brsh051_26270"/>
<feature type="binding site" evidence="8">
    <location>
        <begin position="217"/>
        <end position="218"/>
    </location>
    <ligand>
        <name>substrate</name>
    </ligand>
</feature>
<dbReference type="GO" id="GO:0008837">
    <property type="term" value="F:diaminopimelate epimerase activity"/>
    <property type="evidence" value="ECO:0007669"/>
    <property type="project" value="UniProtKB-UniRule"/>
</dbReference>
<dbReference type="EMBL" id="AP028056">
    <property type="protein sequence ID" value="BEH03346.1"/>
    <property type="molecule type" value="Genomic_DNA"/>
</dbReference>
<evidence type="ECO:0000313" key="10">
    <source>
        <dbReference type="EMBL" id="BEH03346.1"/>
    </source>
</evidence>
<feature type="binding site" evidence="8">
    <location>
        <position position="73"/>
    </location>
    <ligand>
        <name>substrate</name>
    </ligand>
</feature>
<keyword evidence="8" id="KW-0963">Cytoplasm</keyword>
<evidence type="ECO:0000256" key="4">
    <source>
        <dbReference type="ARBA" id="ARBA00022605"/>
    </source>
</evidence>
<sequence>MQTLSFAKGHATHNDFVILVDREAMTPLSADTVRWLCDRRGGIGADGVLRAVRSELIPEWQGKPDLWFMDYRNADGSIAEMCGNGLRLFVRYLLDQGLVDAEPVEIATRAGLRKAWACLDGRIKVSMGRVRVAEQPTWIESNGRRYDATTVDVGNPHAGVRLDDVEQLRALDLSVAPTFDQAVYPAGVNVEFVVPVAENALQMRVFERGVGETQSCGTGVVASAAAQLHSLGRQTGSLTVTVPGGALKVDVDDDQAYLTGPAVVVAQGRVTLPKQ</sequence>
<feature type="binding site" evidence="8">
    <location>
        <begin position="83"/>
        <end position="84"/>
    </location>
    <ligand>
        <name>substrate</name>
    </ligand>
</feature>
<dbReference type="Pfam" id="PF01678">
    <property type="entry name" value="DAP_epimerase"/>
    <property type="match status" value="2"/>
</dbReference>
<feature type="site" description="Could be important to modulate the pK values of the two catalytic cysteine residues" evidence="8">
    <location>
        <position position="157"/>
    </location>
</feature>
<dbReference type="InterPro" id="IPR001653">
    <property type="entry name" value="DAP_epimerase_DapF"/>
</dbReference>
<comment type="similarity">
    <text evidence="2 8">Belongs to the diaminopimelate epimerase family.</text>
</comment>
<comment type="pathway">
    <text evidence="1 8">Amino-acid biosynthesis; L-lysine biosynthesis via DAP pathway; DL-2,6-diaminopimelate from LL-2,6-diaminopimelate: step 1/1.</text>
</comment>
<evidence type="ECO:0000313" key="11">
    <source>
        <dbReference type="Proteomes" id="UP001431656"/>
    </source>
</evidence>
<dbReference type="Gene3D" id="3.10.310.10">
    <property type="entry name" value="Diaminopimelate Epimerase, Chain A, domain 1"/>
    <property type="match status" value="2"/>
</dbReference>
<feature type="active site" description="Proton donor" evidence="8">
    <location>
        <position position="82"/>
    </location>
</feature>
<organism evidence="10 11">
    <name type="scientific">Brooklawnia propionicigenes</name>
    <dbReference type="NCBI Taxonomy" id="3041175"/>
    <lineage>
        <taxon>Bacteria</taxon>
        <taxon>Bacillati</taxon>
        <taxon>Actinomycetota</taxon>
        <taxon>Actinomycetes</taxon>
        <taxon>Propionibacteriales</taxon>
        <taxon>Propionibacteriaceae</taxon>
        <taxon>Brooklawnia</taxon>
    </lineage>
</organism>
<keyword evidence="11" id="KW-1185">Reference proteome</keyword>
<evidence type="ECO:0000256" key="8">
    <source>
        <dbReference type="HAMAP-Rule" id="MF_00197"/>
    </source>
</evidence>
<keyword evidence="6 8" id="KW-0413">Isomerase</keyword>
<accession>A0AAN0K7V8</accession>
<feature type="binding site" evidence="8">
    <location>
        <begin position="207"/>
        <end position="208"/>
    </location>
    <ligand>
        <name>substrate</name>
    </ligand>
</feature>
<proteinExistence type="inferred from homology"/>
<feature type="binding site" evidence="8">
    <location>
        <position position="155"/>
    </location>
    <ligand>
        <name>substrate</name>
    </ligand>
</feature>
<evidence type="ECO:0000256" key="5">
    <source>
        <dbReference type="ARBA" id="ARBA00023154"/>
    </source>
</evidence>
<evidence type="ECO:0000256" key="9">
    <source>
        <dbReference type="PROSITE-ProRule" id="PRU10125"/>
    </source>
</evidence>
<evidence type="ECO:0000256" key="7">
    <source>
        <dbReference type="ARBA" id="ARBA00051712"/>
    </source>
</evidence>
<feature type="site" description="Could be important to modulate the pK values of the two catalytic cysteine residues" evidence="8">
    <location>
        <position position="207"/>
    </location>
</feature>
<evidence type="ECO:0000256" key="2">
    <source>
        <dbReference type="ARBA" id="ARBA00010219"/>
    </source>
</evidence>
<dbReference type="AlphaFoldDB" id="A0AAN0K7V8"/>
<dbReference type="PANTHER" id="PTHR31689:SF0">
    <property type="entry name" value="DIAMINOPIMELATE EPIMERASE"/>
    <property type="match status" value="1"/>
</dbReference>
<dbReference type="RefSeq" id="WP_286265776.1">
    <property type="nucleotide sequence ID" value="NZ_AP028056.1"/>
</dbReference>
<feature type="binding site" evidence="8">
    <location>
        <position position="14"/>
    </location>
    <ligand>
        <name>substrate</name>
    </ligand>
</feature>
<dbReference type="GO" id="GO:0009089">
    <property type="term" value="P:lysine biosynthetic process via diaminopimelate"/>
    <property type="evidence" value="ECO:0007669"/>
    <property type="project" value="UniProtKB-UniRule"/>
</dbReference>
<reference evidence="10" key="1">
    <citation type="journal article" date="2024" name="Int. J. Syst. Evol. Microbiol.">
        <title>Brooklawnia propionicigenes sp. nov., a facultatively anaerobic, propionate-producing bacterium isolated from a methanogenic reactor treating waste from cattle farms.</title>
        <authorList>
            <person name="Akita Y."/>
            <person name="Ueki A."/>
            <person name="Tonouchi A."/>
            <person name="Sugawara Y."/>
            <person name="Honma S."/>
            <person name="Kaku N."/>
            <person name="Ueki K."/>
        </authorList>
    </citation>
    <scope>NUCLEOTIDE SEQUENCE</scope>
    <source>
        <strain evidence="10">SH051</strain>
    </source>
</reference>
<comment type="caution">
    <text evidence="8">Lacks conserved residue(s) required for the propagation of feature annotation.</text>
</comment>
<keyword evidence="5 8" id="KW-0457">Lysine biosynthesis</keyword>
<dbReference type="HAMAP" id="MF_00197">
    <property type="entry name" value="DAP_epimerase"/>
    <property type="match status" value="1"/>
</dbReference>
<name>A0AAN0K7V8_9ACTN</name>
<dbReference type="Proteomes" id="UP001431656">
    <property type="component" value="Chromosome"/>
</dbReference>
<dbReference type="GO" id="GO:0005829">
    <property type="term" value="C:cytosol"/>
    <property type="evidence" value="ECO:0007669"/>
    <property type="project" value="TreeGrafter"/>
</dbReference>